<dbReference type="Gene3D" id="3.10.20.310">
    <property type="entry name" value="membrane protein fhac"/>
    <property type="match status" value="5"/>
</dbReference>
<evidence type="ECO:0000256" key="7">
    <source>
        <dbReference type="ARBA" id="ARBA00023237"/>
    </source>
</evidence>
<evidence type="ECO:0000313" key="12">
    <source>
        <dbReference type="Proteomes" id="UP000254834"/>
    </source>
</evidence>
<name>A0A345ZC91_9BACT</name>
<feature type="domain" description="POTRA" evidence="10">
    <location>
        <begin position="144"/>
        <end position="221"/>
    </location>
</feature>
<keyword evidence="7" id="KW-0998">Cell outer membrane</keyword>
<keyword evidence="12" id="KW-1185">Reference proteome</keyword>
<dbReference type="Gene3D" id="2.40.160.50">
    <property type="entry name" value="membrane protein fhac: a member of the omp85/tpsb transporter family"/>
    <property type="match status" value="1"/>
</dbReference>
<feature type="domain" description="POTRA" evidence="10">
    <location>
        <begin position="71"/>
        <end position="143"/>
    </location>
</feature>
<dbReference type="EMBL" id="CP025544">
    <property type="protein sequence ID" value="AXK60908.1"/>
    <property type="molecule type" value="Genomic_DNA"/>
</dbReference>
<dbReference type="InterPro" id="IPR023707">
    <property type="entry name" value="OM_assembly_BamA"/>
</dbReference>
<keyword evidence="3" id="KW-0812">Transmembrane</keyword>
<dbReference type="NCBIfam" id="TIGR03303">
    <property type="entry name" value="OM_YaeT"/>
    <property type="match status" value="1"/>
</dbReference>
<keyword evidence="4 9" id="KW-0732">Signal</keyword>
<evidence type="ECO:0000256" key="9">
    <source>
        <dbReference type="SAM" id="SignalP"/>
    </source>
</evidence>
<evidence type="ECO:0000256" key="5">
    <source>
        <dbReference type="ARBA" id="ARBA00022737"/>
    </source>
</evidence>
<dbReference type="InterPro" id="IPR010827">
    <property type="entry name" value="BamA/TamA_POTRA"/>
</dbReference>
<dbReference type="PANTHER" id="PTHR12815">
    <property type="entry name" value="SORTING AND ASSEMBLY MACHINERY SAMM50 PROTEIN FAMILY MEMBER"/>
    <property type="match status" value="1"/>
</dbReference>
<dbReference type="InterPro" id="IPR039910">
    <property type="entry name" value="D15-like"/>
</dbReference>
<dbReference type="Pfam" id="PF01103">
    <property type="entry name" value="Omp85"/>
    <property type="match status" value="1"/>
</dbReference>
<dbReference type="PROSITE" id="PS51779">
    <property type="entry name" value="POTRA"/>
    <property type="match status" value="2"/>
</dbReference>
<proteinExistence type="predicted"/>
<evidence type="ECO:0000256" key="4">
    <source>
        <dbReference type="ARBA" id="ARBA00022729"/>
    </source>
</evidence>
<dbReference type="InterPro" id="IPR034746">
    <property type="entry name" value="POTRA"/>
</dbReference>
<dbReference type="AlphaFoldDB" id="A0A345ZC91"/>
<feature type="chain" id="PRO_5016676110" description="Outer membrane protein assembly factor BamA" evidence="9">
    <location>
        <begin position="26"/>
        <end position="860"/>
    </location>
</feature>
<organism evidence="11 12">
    <name type="scientific">Candidatus Chromulinivorax destructor</name>
    <dbReference type="NCBI Taxonomy" id="2066483"/>
    <lineage>
        <taxon>Bacteria</taxon>
        <taxon>Candidatus Babelota</taxon>
        <taxon>Candidatus Babeliae</taxon>
        <taxon>Candidatus Babeliales</taxon>
        <taxon>Candidatus Chromulinivoraceae</taxon>
        <taxon>Candidatus Chromulinivorax</taxon>
    </lineage>
</organism>
<reference evidence="11 12" key="1">
    <citation type="submission" date="2017-12" db="EMBL/GenBank/DDBJ databases">
        <title>Chromulinavorax destructans is a abundant pathogen of dominant heterotrophic picoflagllates.</title>
        <authorList>
            <person name="Deeg C.M."/>
            <person name="Zimmer M."/>
            <person name="Suttle C.A."/>
        </authorList>
    </citation>
    <scope>NUCLEOTIDE SEQUENCE [LARGE SCALE GENOMIC DNA]</scope>
    <source>
        <strain evidence="11 12">SeV1</strain>
    </source>
</reference>
<dbReference type="GO" id="GO:0071709">
    <property type="term" value="P:membrane assembly"/>
    <property type="evidence" value="ECO:0007669"/>
    <property type="project" value="InterPro"/>
</dbReference>
<dbReference type="KEGG" id="cdes:C0J27_04140"/>
<keyword evidence="6" id="KW-0472">Membrane</keyword>
<dbReference type="PIRSF" id="PIRSF006076">
    <property type="entry name" value="OM_assembly_OMP85"/>
    <property type="match status" value="1"/>
</dbReference>
<dbReference type="RefSeq" id="WP_115585923.1">
    <property type="nucleotide sequence ID" value="NZ_CP025544.1"/>
</dbReference>
<evidence type="ECO:0000256" key="3">
    <source>
        <dbReference type="ARBA" id="ARBA00022692"/>
    </source>
</evidence>
<dbReference type="GO" id="GO:0009279">
    <property type="term" value="C:cell outer membrane"/>
    <property type="evidence" value="ECO:0007669"/>
    <property type="project" value="UniProtKB-UniRule"/>
</dbReference>
<feature type="signal peptide" evidence="9">
    <location>
        <begin position="1"/>
        <end position="25"/>
    </location>
</feature>
<accession>A0A345ZC91</accession>
<gene>
    <name evidence="11" type="primary">bamA</name>
    <name evidence="11" type="ORF">C0J27_04140</name>
</gene>
<evidence type="ECO:0000256" key="8">
    <source>
        <dbReference type="NCBIfam" id="TIGR03303"/>
    </source>
</evidence>
<dbReference type="OrthoDB" id="9803054at2"/>
<dbReference type="Pfam" id="PF07244">
    <property type="entry name" value="POTRA"/>
    <property type="match status" value="5"/>
</dbReference>
<keyword evidence="2" id="KW-1134">Transmembrane beta strand</keyword>
<comment type="subcellular location">
    <subcellularLocation>
        <location evidence="1">Membrane</location>
    </subcellularLocation>
</comment>
<evidence type="ECO:0000256" key="2">
    <source>
        <dbReference type="ARBA" id="ARBA00022452"/>
    </source>
</evidence>
<evidence type="ECO:0000313" key="11">
    <source>
        <dbReference type="EMBL" id="AXK60908.1"/>
    </source>
</evidence>
<keyword evidence="5" id="KW-0677">Repeat</keyword>
<sequence length="860" mass="97683">MISVCTKKRIVYLFLYLTLCCSLKAEDRQGIDSNDEQQNITSQDIDTHESVVLSDQMVDAQTRSILQQNQRVVRNIIVQGNEKVTPESIIVRLPFKPGKLFKPHQSSLAIKNIFALGYFRQVQMYVDLIDDEQIDVCIVVTEKPRVSDVIIKGTKSLSEKDIKKETGLDKIQTMNEEELKNFAAKIKRYYGKKNYHFAQVQTRLEVVDKQHVIAHFDVQEGKKTFVHRIAFKGNKSVTSKKLKRIIYTREVWPLSPIDSSGSYQADMIEADKSMIEDGYKSNGFVHAKVTDADVVFDPITNGYDVTYTIHEGDVYFIKEVNMQGNDILSAEILKASIPTQPGQRYAVDKLRTSIERLRLLWGEYGYLFADIEPSIDVNEDDKTVTVSFNFDLKDKVYLNRLTIKGNKKARDKVIRRQILIDEGDLITNKKMDQSKDRVKLTGYFDEREGVNWKITRIDDTHADLDLMLKEIKTGKFQAQISYGGAAKGGTTPTKGLVGSAVMSDKNLWGSGIAASLLGEVAERQQSITASIMDPWLFDKPIRGNLNVYARHSEYTEGLSYTLSPPQEYVIGGFFGAGYIAKLFGESIIEGQLGFETIDFNPKVQSAPRLLAEEQQFYQIILDKTFQSGDQYWARWSISQDFRNGLVFATNGYQWNWYGQLAFPLTTNGFNFFKTELDATWYTPLIGENSLVLCLHGHLGFIQPLNNKNAPWKSLFHIGGPGTIRGYTWGQIGPTWQGDSMGATKAFYVNVEFIVPLTPDLTTRAVMFYDGGAGWDMPYKNELRTAINTVNMNNAGNADAQKFYFDEHLSNDEFFYRHSFGVGIRMLNPTPLQVDFGIKLNPSKVFKNKLTELHLSMTHEF</sequence>
<dbReference type="InterPro" id="IPR000184">
    <property type="entry name" value="Bac_surfAg_D15"/>
</dbReference>
<dbReference type="PANTHER" id="PTHR12815:SF47">
    <property type="entry name" value="TRANSLOCATION AND ASSEMBLY MODULE SUBUNIT TAMA"/>
    <property type="match status" value="1"/>
</dbReference>
<dbReference type="Proteomes" id="UP000254834">
    <property type="component" value="Chromosome"/>
</dbReference>
<evidence type="ECO:0000256" key="1">
    <source>
        <dbReference type="ARBA" id="ARBA00004370"/>
    </source>
</evidence>
<evidence type="ECO:0000259" key="10">
    <source>
        <dbReference type="PROSITE" id="PS51779"/>
    </source>
</evidence>
<evidence type="ECO:0000256" key="6">
    <source>
        <dbReference type="ARBA" id="ARBA00023136"/>
    </source>
</evidence>
<protein>
    <recommendedName>
        <fullName evidence="8">Outer membrane protein assembly factor BamA</fullName>
    </recommendedName>
</protein>